<accession>A0A9W9YSW6</accession>
<dbReference type="AlphaFoldDB" id="A0A9W9YSW6"/>
<keyword evidence="3" id="KW-1185">Reference proteome</keyword>
<evidence type="ECO:0000256" key="1">
    <source>
        <dbReference type="SAM" id="MobiDB-lite"/>
    </source>
</evidence>
<sequence length="288" mass="31741">MKLQYILTMRIAWLCIFLYTFVLCPVSARHERSTKHHSTRFKLLHKIHSRLNNHHKKHITKSYQHELPSLPAQVKHGHLFHSKFKHRKKSINTKGSTKGVIVKVNGQNVYSSDAANSSWNTSLPTPSPVPTTTPTPQTHNINLHINLTKAPSPTDNEINQPMVMAAAPGLLSPPKPQTIVALVPSMASQPAQVQSQPAQVLGQLPQVQGQLPQVQVQPAVAPPLLPQVQPPAPLAIPPVATAPPTKKGESSLSKILLTAALLKTPIRNRLFPRRYTRFPVDASKPFNA</sequence>
<proteinExistence type="predicted"/>
<protein>
    <submittedName>
        <fullName evidence="2">Uncharacterized protein</fullName>
    </submittedName>
</protein>
<organism evidence="2 3">
    <name type="scientific">Desmophyllum pertusum</name>
    <dbReference type="NCBI Taxonomy" id="174260"/>
    <lineage>
        <taxon>Eukaryota</taxon>
        <taxon>Metazoa</taxon>
        <taxon>Cnidaria</taxon>
        <taxon>Anthozoa</taxon>
        <taxon>Hexacorallia</taxon>
        <taxon>Scleractinia</taxon>
        <taxon>Caryophylliina</taxon>
        <taxon>Caryophylliidae</taxon>
        <taxon>Desmophyllum</taxon>
    </lineage>
</organism>
<dbReference type="OrthoDB" id="5981436at2759"/>
<reference evidence="2" key="1">
    <citation type="submission" date="2023-01" db="EMBL/GenBank/DDBJ databases">
        <title>Genome assembly of the deep-sea coral Lophelia pertusa.</title>
        <authorList>
            <person name="Herrera S."/>
            <person name="Cordes E."/>
        </authorList>
    </citation>
    <scope>NUCLEOTIDE SEQUENCE</scope>
    <source>
        <strain evidence="2">USNM1676648</strain>
        <tissue evidence="2">Polyp</tissue>
    </source>
</reference>
<evidence type="ECO:0000313" key="2">
    <source>
        <dbReference type="EMBL" id="KAJ7365643.1"/>
    </source>
</evidence>
<dbReference type="Proteomes" id="UP001163046">
    <property type="component" value="Unassembled WGS sequence"/>
</dbReference>
<gene>
    <name evidence="2" type="ORF">OS493_002355</name>
</gene>
<comment type="caution">
    <text evidence="2">The sequence shown here is derived from an EMBL/GenBank/DDBJ whole genome shotgun (WGS) entry which is preliminary data.</text>
</comment>
<name>A0A9W9YSW6_9CNID</name>
<feature type="region of interest" description="Disordered" evidence="1">
    <location>
        <begin position="115"/>
        <end position="138"/>
    </location>
</feature>
<evidence type="ECO:0000313" key="3">
    <source>
        <dbReference type="Proteomes" id="UP001163046"/>
    </source>
</evidence>
<dbReference type="EMBL" id="MU827302">
    <property type="protein sequence ID" value="KAJ7365643.1"/>
    <property type="molecule type" value="Genomic_DNA"/>
</dbReference>